<accession>A0AB39TLD5</accession>
<evidence type="ECO:0000313" key="1">
    <source>
        <dbReference type="EMBL" id="XDQ80010.1"/>
    </source>
</evidence>
<dbReference type="RefSeq" id="WP_157881990.1">
    <property type="nucleotide sequence ID" value="NZ_CP163445.1"/>
</dbReference>
<dbReference type="EMBL" id="CP163445">
    <property type="protein sequence ID" value="XDQ80010.1"/>
    <property type="molecule type" value="Genomic_DNA"/>
</dbReference>
<proteinExistence type="predicted"/>
<protein>
    <submittedName>
        <fullName evidence="1">Uncharacterized protein</fullName>
    </submittedName>
</protein>
<organism evidence="1">
    <name type="scientific">Streptomyces sp. Y1</name>
    <dbReference type="NCBI Taxonomy" id="3238634"/>
    <lineage>
        <taxon>Bacteria</taxon>
        <taxon>Bacillati</taxon>
        <taxon>Actinomycetota</taxon>
        <taxon>Actinomycetes</taxon>
        <taxon>Kitasatosporales</taxon>
        <taxon>Streptomycetaceae</taxon>
        <taxon>Streptomyces</taxon>
    </lineage>
</organism>
<name>A0AB39TLD5_9ACTN</name>
<sequence length="51" mass="5558">MSCMRRFVRKVMLSLAIAAVLGTGYLAEVHESDRAATTAARAAVADDFNWN</sequence>
<reference evidence="1" key="1">
    <citation type="submission" date="2024-07" db="EMBL/GenBank/DDBJ databases">
        <authorList>
            <person name="Yu S.T."/>
        </authorList>
    </citation>
    <scope>NUCLEOTIDE SEQUENCE</scope>
    <source>
        <strain evidence="1">Y1</strain>
    </source>
</reference>
<dbReference type="AlphaFoldDB" id="A0AB39TLD5"/>
<gene>
    <name evidence="1" type="ORF">AB2U05_16855</name>
</gene>